<name>A0AAE0FFH0_9CHLO</name>
<reference evidence="2 3" key="1">
    <citation type="journal article" date="2015" name="Genome Biol. Evol.">
        <title>Comparative Genomics of a Bacterivorous Green Alga Reveals Evolutionary Causalities and Consequences of Phago-Mixotrophic Mode of Nutrition.</title>
        <authorList>
            <person name="Burns J.A."/>
            <person name="Paasch A."/>
            <person name="Narechania A."/>
            <person name="Kim E."/>
        </authorList>
    </citation>
    <scope>NUCLEOTIDE SEQUENCE [LARGE SCALE GENOMIC DNA]</scope>
    <source>
        <strain evidence="2 3">PLY_AMNH</strain>
    </source>
</reference>
<feature type="transmembrane region" description="Helical" evidence="1">
    <location>
        <begin position="159"/>
        <end position="177"/>
    </location>
</feature>
<feature type="transmembrane region" description="Helical" evidence="1">
    <location>
        <begin position="468"/>
        <end position="487"/>
    </location>
</feature>
<evidence type="ECO:0000313" key="2">
    <source>
        <dbReference type="EMBL" id="KAK3258540.1"/>
    </source>
</evidence>
<gene>
    <name evidence="2" type="ORF">CYMTET_32421</name>
</gene>
<evidence type="ECO:0000313" key="3">
    <source>
        <dbReference type="Proteomes" id="UP001190700"/>
    </source>
</evidence>
<keyword evidence="1" id="KW-0472">Membrane</keyword>
<keyword evidence="3" id="KW-1185">Reference proteome</keyword>
<proteinExistence type="predicted"/>
<protein>
    <submittedName>
        <fullName evidence="2">Uncharacterized protein</fullName>
    </submittedName>
</protein>
<feature type="transmembrane region" description="Helical" evidence="1">
    <location>
        <begin position="189"/>
        <end position="209"/>
    </location>
</feature>
<sequence>MGNASSRLFFDLVVGAPKALYGVAADALGLATRPLALLGACGLLSTSTTRAFTQGSLFWGLIGTSSVVLIGASVAFLLKNWGLSRLAGLAALSYAVDGVAQLPQLLFPYSPSPLLAYSPSPLLAYPMVQTGIFTMAQIPAGVIYGLAGTFGIDLPDPPSWVWARYVLFSSAVCLRYTSARLLQDGGGAWITYSAAAVCAAFLVTPEATWRALSRVLKRAGKFLTYLARGAYTLITELWPRVKRFVQHVLQLPPLVVFYRRIVEPLWGFATPWALPIATSTVAAWCGAGLPAVLKANTSPTALLLAAGLTFSSVAAGASTLVLSLHATCRLFGLTDPLQSRALTAALAALAQGVSLPWKLAQRLHAWLKRILKATVLPIMEFAGEVFLKLLIFATSQPLISIPCVLAFNMWLLSMFSTSSATWTGLLPPWAADLLREPVLWVARGLDAVRGASLTEGFTITNPSDASSAFALILLTQAVTYSLVATSLRAVQGSRRAFDEARLSAVELDGLAEGMTDPRQCGCCGYGPVDHSGCSDLRAHHGERRNGQSGGHVSNACPRCTWFTPNLHSWPPWDSSLLTPTGAGRLLYPLPCDCHWR</sequence>
<dbReference type="EMBL" id="LGRX02019457">
    <property type="protein sequence ID" value="KAK3258540.1"/>
    <property type="molecule type" value="Genomic_DNA"/>
</dbReference>
<accession>A0AAE0FFH0</accession>
<feature type="transmembrane region" description="Helical" evidence="1">
    <location>
        <begin position="389"/>
        <end position="412"/>
    </location>
</feature>
<dbReference type="Proteomes" id="UP001190700">
    <property type="component" value="Unassembled WGS sequence"/>
</dbReference>
<feature type="transmembrane region" description="Helical" evidence="1">
    <location>
        <begin position="272"/>
        <end position="293"/>
    </location>
</feature>
<comment type="caution">
    <text evidence="2">The sequence shown here is derived from an EMBL/GenBank/DDBJ whole genome shotgun (WGS) entry which is preliminary data.</text>
</comment>
<feature type="transmembrane region" description="Helical" evidence="1">
    <location>
        <begin position="122"/>
        <end position="147"/>
    </location>
</feature>
<evidence type="ECO:0000256" key="1">
    <source>
        <dbReference type="SAM" id="Phobius"/>
    </source>
</evidence>
<feature type="transmembrane region" description="Helical" evidence="1">
    <location>
        <begin position="300"/>
        <end position="321"/>
    </location>
</feature>
<dbReference type="AlphaFoldDB" id="A0AAE0FFH0"/>
<feature type="transmembrane region" description="Helical" evidence="1">
    <location>
        <begin position="57"/>
        <end position="78"/>
    </location>
</feature>
<keyword evidence="1" id="KW-1133">Transmembrane helix</keyword>
<organism evidence="2 3">
    <name type="scientific">Cymbomonas tetramitiformis</name>
    <dbReference type="NCBI Taxonomy" id="36881"/>
    <lineage>
        <taxon>Eukaryota</taxon>
        <taxon>Viridiplantae</taxon>
        <taxon>Chlorophyta</taxon>
        <taxon>Pyramimonadophyceae</taxon>
        <taxon>Pyramimonadales</taxon>
        <taxon>Pyramimonadaceae</taxon>
        <taxon>Cymbomonas</taxon>
    </lineage>
</organism>
<keyword evidence="1" id="KW-0812">Transmembrane</keyword>